<feature type="compositionally biased region" description="Acidic residues" evidence="1">
    <location>
        <begin position="1"/>
        <end position="10"/>
    </location>
</feature>
<protein>
    <recommendedName>
        <fullName evidence="5">Transporter</fullName>
    </recommendedName>
</protein>
<proteinExistence type="predicted"/>
<sequence length="244" mass="25467">MPTEPDAEPEPADRRETDDAPLDPAESLRLIRDQQQRAGALIPDGRLLYLVWGAAWLLGFVVLWGSSRTGGGAGFAWTPDAAEVPAALPAGWAFAVYSVLIAAAIAVTIVHSVRRGAGVRGPSARTGALYGWSWFLGFLVMALLVAGIASSGASADVVARVANGSACLVVGMAYLMSALLWEDLRLYVLGAWILLVGGVASLFGLPATYLVMALAGGGGFLVMAAVAHLAVVRGRREEREAPRA</sequence>
<accession>A0ABM8G1A5</accession>
<dbReference type="RefSeq" id="WP_286218799.1">
    <property type="nucleotide sequence ID" value="NZ_AP027729.1"/>
</dbReference>
<evidence type="ECO:0000256" key="2">
    <source>
        <dbReference type="SAM" id="Phobius"/>
    </source>
</evidence>
<feature type="region of interest" description="Disordered" evidence="1">
    <location>
        <begin position="1"/>
        <end position="22"/>
    </location>
</feature>
<dbReference type="Proteomes" id="UP001321475">
    <property type="component" value="Chromosome"/>
</dbReference>
<organism evidence="3 4">
    <name type="scientific">Paraoerskovia sediminicola</name>
    <dbReference type="NCBI Taxonomy" id="1138587"/>
    <lineage>
        <taxon>Bacteria</taxon>
        <taxon>Bacillati</taxon>
        <taxon>Actinomycetota</taxon>
        <taxon>Actinomycetes</taxon>
        <taxon>Micrococcales</taxon>
        <taxon>Cellulomonadaceae</taxon>
        <taxon>Paraoerskovia</taxon>
    </lineage>
</organism>
<feature type="transmembrane region" description="Helical" evidence="2">
    <location>
        <begin position="161"/>
        <end position="181"/>
    </location>
</feature>
<evidence type="ECO:0000313" key="4">
    <source>
        <dbReference type="Proteomes" id="UP001321475"/>
    </source>
</evidence>
<evidence type="ECO:0000313" key="3">
    <source>
        <dbReference type="EMBL" id="BDZ41696.1"/>
    </source>
</evidence>
<dbReference type="EMBL" id="AP027729">
    <property type="protein sequence ID" value="BDZ41696.1"/>
    <property type="molecule type" value="Genomic_DNA"/>
</dbReference>
<feature type="transmembrane region" description="Helical" evidence="2">
    <location>
        <begin position="186"/>
        <end position="203"/>
    </location>
</feature>
<feature type="transmembrane region" description="Helical" evidence="2">
    <location>
        <begin position="209"/>
        <end position="232"/>
    </location>
</feature>
<reference evidence="4" key="1">
    <citation type="journal article" date="2019" name="Int. J. Syst. Evol. Microbiol.">
        <title>The Global Catalogue of Microorganisms (GCM) 10K type strain sequencing project: providing services to taxonomists for standard genome sequencing and annotation.</title>
        <authorList>
            <consortium name="The Broad Institute Genomics Platform"/>
            <consortium name="The Broad Institute Genome Sequencing Center for Infectious Disease"/>
            <person name="Wu L."/>
            <person name="Ma J."/>
        </authorList>
    </citation>
    <scope>NUCLEOTIDE SEQUENCE [LARGE SCALE GENOMIC DNA]</scope>
    <source>
        <strain evidence="4">NBRC 108565</strain>
    </source>
</reference>
<feature type="transmembrane region" description="Helical" evidence="2">
    <location>
        <begin position="47"/>
        <end position="66"/>
    </location>
</feature>
<evidence type="ECO:0008006" key="5">
    <source>
        <dbReference type="Google" id="ProtNLM"/>
    </source>
</evidence>
<keyword evidence="2" id="KW-0472">Membrane</keyword>
<keyword evidence="2" id="KW-0812">Transmembrane</keyword>
<keyword evidence="2" id="KW-1133">Transmembrane helix</keyword>
<name>A0ABM8G1A5_9CELL</name>
<evidence type="ECO:0000256" key="1">
    <source>
        <dbReference type="SAM" id="MobiDB-lite"/>
    </source>
</evidence>
<gene>
    <name evidence="3" type="ORF">GCM10025865_09950</name>
</gene>
<keyword evidence="4" id="KW-1185">Reference proteome</keyword>
<feature type="transmembrane region" description="Helical" evidence="2">
    <location>
        <begin position="129"/>
        <end position="149"/>
    </location>
</feature>
<feature type="transmembrane region" description="Helical" evidence="2">
    <location>
        <begin position="86"/>
        <end position="109"/>
    </location>
</feature>